<proteinExistence type="predicted"/>
<gene>
    <name evidence="2" type="ORF">KG103_15815</name>
</gene>
<protein>
    <submittedName>
        <fullName evidence="2">WD40 repeat domain-containing protein</fullName>
    </submittedName>
</protein>
<dbReference type="PANTHER" id="PTHR19879:SF9">
    <property type="entry name" value="TRANSCRIPTION INITIATION FACTOR TFIID SUBUNIT 5"/>
    <property type="match status" value="1"/>
</dbReference>
<dbReference type="PROSITE" id="PS50082">
    <property type="entry name" value="WD_REPEATS_2"/>
    <property type="match status" value="2"/>
</dbReference>
<dbReference type="PANTHER" id="PTHR19879">
    <property type="entry name" value="TRANSCRIPTION INITIATION FACTOR TFIID"/>
    <property type="match status" value="1"/>
</dbReference>
<accession>A0ABX8D4X3</accession>
<name>A0ABX8D4X3_9CELL</name>
<feature type="repeat" description="WD" evidence="1">
    <location>
        <begin position="220"/>
        <end position="261"/>
    </location>
</feature>
<dbReference type="SUPFAM" id="SSF50998">
    <property type="entry name" value="Quinoprotein alcohol dehydrogenase-like"/>
    <property type="match status" value="1"/>
</dbReference>
<dbReference type="Gene3D" id="2.130.10.10">
    <property type="entry name" value="YVTN repeat-like/Quinoprotein amine dehydrogenase"/>
    <property type="match status" value="2"/>
</dbReference>
<organism evidence="2 3">
    <name type="scientific">Cellulomonas wangleii</name>
    <dbReference type="NCBI Taxonomy" id="2816956"/>
    <lineage>
        <taxon>Bacteria</taxon>
        <taxon>Bacillati</taxon>
        <taxon>Actinomycetota</taxon>
        <taxon>Actinomycetes</taxon>
        <taxon>Micrococcales</taxon>
        <taxon>Cellulomonadaceae</taxon>
        <taxon>Cellulomonas</taxon>
    </lineage>
</organism>
<evidence type="ECO:0000313" key="2">
    <source>
        <dbReference type="EMBL" id="QVI61885.1"/>
    </source>
</evidence>
<dbReference type="Pfam" id="PF00400">
    <property type="entry name" value="WD40"/>
    <property type="match status" value="3"/>
</dbReference>
<reference evidence="2 3" key="1">
    <citation type="submission" date="2021-05" db="EMBL/GenBank/DDBJ databases">
        <title>Novel species in genus Cellulomonas.</title>
        <authorList>
            <person name="Zhang G."/>
        </authorList>
    </citation>
    <scope>NUCLEOTIDE SEQUENCE [LARGE SCALE GENOMIC DNA]</scope>
    <source>
        <strain evidence="3">zg-ZUI222</strain>
    </source>
</reference>
<sequence>MSMQGTPIAQLPSMITRIAVDPAGRSIACATAAGTVHLFDTTSLTEVWSARHGGRWRGVPLHSISISGRGDVVCTGGEDGTAVLWSVPDGRRAARLTYEHRVPVLSSSISRDGRQLALGYRTGVIVLRDMVDHRETGRLHHDVWANQVEHDSTGARIASAGYDKTVRVWHVSDHSPAWRVSTPGLAGSLSIAPEDDRLVVNGFGSRAAVLSMEDGTELGALQHDADVLFVRFSADGRRIVTESETGVVTMWNGESLDKMAELTFDRTVADPHALPAGAAVAFGYGDELRLFTLSSEEST</sequence>
<keyword evidence="3" id="KW-1185">Reference proteome</keyword>
<dbReference type="Proteomes" id="UP000677804">
    <property type="component" value="Chromosome"/>
</dbReference>
<feature type="repeat" description="WD" evidence="1">
    <location>
        <begin position="138"/>
        <end position="172"/>
    </location>
</feature>
<evidence type="ECO:0000313" key="3">
    <source>
        <dbReference type="Proteomes" id="UP000677804"/>
    </source>
</evidence>
<evidence type="ECO:0000256" key="1">
    <source>
        <dbReference type="PROSITE-ProRule" id="PRU00221"/>
    </source>
</evidence>
<dbReference type="InterPro" id="IPR011047">
    <property type="entry name" value="Quinoprotein_ADH-like_sf"/>
</dbReference>
<dbReference type="InterPro" id="IPR015943">
    <property type="entry name" value="WD40/YVTN_repeat-like_dom_sf"/>
</dbReference>
<dbReference type="InterPro" id="IPR001680">
    <property type="entry name" value="WD40_rpt"/>
</dbReference>
<dbReference type="SMART" id="SM00320">
    <property type="entry name" value="WD40"/>
    <property type="match status" value="5"/>
</dbReference>
<dbReference type="EMBL" id="CP074405">
    <property type="protein sequence ID" value="QVI61885.1"/>
    <property type="molecule type" value="Genomic_DNA"/>
</dbReference>
<dbReference type="RefSeq" id="WP_213319930.1">
    <property type="nucleotide sequence ID" value="NZ_CP074405.1"/>
</dbReference>
<keyword evidence="1" id="KW-0853">WD repeat</keyword>